<dbReference type="GO" id="GO:0016020">
    <property type="term" value="C:membrane"/>
    <property type="evidence" value="ECO:0007669"/>
    <property type="project" value="UniProtKB-SubCell"/>
</dbReference>
<keyword evidence="4 5" id="KW-0472">Membrane</keyword>
<dbReference type="AlphaFoldDB" id="X1MNY1"/>
<evidence type="ECO:0000256" key="4">
    <source>
        <dbReference type="ARBA" id="ARBA00023136"/>
    </source>
</evidence>
<dbReference type="PANTHER" id="PTHR43376:SF1">
    <property type="entry name" value="OLIGOPEPTIDE TRANSPORT SYSTEM PERMEASE PROTEIN"/>
    <property type="match status" value="1"/>
</dbReference>
<feature type="domain" description="ABC transmembrane type-1" evidence="6">
    <location>
        <begin position="2"/>
        <end position="114"/>
    </location>
</feature>
<protein>
    <recommendedName>
        <fullName evidence="6">ABC transmembrane type-1 domain-containing protein</fullName>
    </recommendedName>
</protein>
<name>X1MNY1_9ZZZZ</name>
<proteinExistence type="predicted"/>
<comment type="subcellular location">
    <subcellularLocation>
        <location evidence="1">Membrane</location>
        <topology evidence="1">Multi-pass membrane protein</topology>
    </subcellularLocation>
</comment>
<evidence type="ECO:0000256" key="2">
    <source>
        <dbReference type="ARBA" id="ARBA00022692"/>
    </source>
</evidence>
<reference evidence="7" key="1">
    <citation type="journal article" date="2014" name="Front. Microbiol.">
        <title>High frequency of phylogenetically diverse reductive dehalogenase-homologous genes in deep subseafloor sedimentary metagenomes.</title>
        <authorList>
            <person name="Kawai M."/>
            <person name="Futagami T."/>
            <person name="Toyoda A."/>
            <person name="Takaki Y."/>
            <person name="Nishi S."/>
            <person name="Hori S."/>
            <person name="Arai W."/>
            <person name="Tsubouchi T."/>
            <person name="Morono Y."/>
            <person name="Uchiyama I."/>
            <person name="Ito T."/>
            <person name="Fujiyama A."/>
            <person name="Inagaki F."/>
            <person name="Takami H."/>
        </authorList>
    </citation>
    <scope>NUCLEOTIDE SEQUENCE</scope>
    <source>
        <strain evidence="7">Expedition CK06-06</strain>
    </source>
</reference>
<keyword evidence="3 5" id="KW-1133">Transmembrane helix</keyword>
<organism evidence="7">
    <name type="scientific">marine sediment metagenome</name>
    <dbReference type="NCBI Taxonomy" id="412755"/>
    <lineage>
        <taxon>unclassified sequences</taxon>
        <taxon>metagenomes</taxon>
        <taxon>ecological metagenomes</taxon>
    </lineage>
</organism>
<dbReference type="Pfam" id="PF00528">
    <property type="entry name" value="BPD_transp_1"/>
    <property type="match status" value="1"/>
</dbReference>
<dbReference type="InterPro" id="IPR035906">
    <property type="entry name" value="MetI-like_sf"/>
</dbReference>
<dbReference type="PANTHER" id="PTHR43376">
    <property type="entry name" value="OLIGOPEPTIDE TRANSPORT SYSTEM PERMEASE PROTEIN"/>
    <property type="match status" value="1"/>
</dbReference>
<sequence>MGMRAMTIYERGSDYVYYSEQMGFTKSKLRKYAQRNAILPLITGVPAYFGTLVGQTLLVEYVFGWPGLGTLMFNSVHAIDYPLMQGIFVFTVLVVLIGNFLIDILYGFIDPRIRTGYVGD</sequence>
<feature type="transmembrane region" description="Helical" evidence="5">
    <location>
        <begin position="37"/>
        <end position="63"/>
    </location>
</feature>
<evidence type="ECO:0000259" key="6">
    <source>
        <dbReference type="Pfam" id="PF00528"/>
    </source>
</evidence>
<dbReference type="EMBL" id="BARV01008102">
    <property type="protein sequence ID" value="GAI16395.1"/>
    <property type="molecule type" value="Genomic_DNA"/>
</dbReference>
<feature type="transmembrane region" description="Helical" evidence="5">
    <location>
        <begin position="83"/>
        <end position="106"/>
    </location>
</feature>
<accession>X1MNY1</accession>
<evidence type="ECO:0000256" key="5">
    <source>
        <dbReference type="SAM" id="Phobius"/>
    </source>
</evidence>
<dbReference type="InterPro" id="IPR000515">
    <property type="entry name" value="MetI-like"/>
</dbReference>
<evidence type="ECO:0000256" key="3">
    <source>
        <dbReference type="ARBA" id="ARBA00022989"/>
    </source>
</evidence>
<dbReference type="GO" id="GO:0055085">
    <property type="term" value="P:transmembrane transport"/>
    <property type="evidence" value="ECO:0007669"/>
    <property type="project" value="InterPro"/>
</dbReference>
<keyword evidence="2 5" id="KW-0812">Transmembrane</keyword>
<evidence type="ECO:0000313" key="7">
    <source>
        <dbReference type="EMBL" id="GAI16395.1"/>
    </source>
</evidence>
<evidence type="ECO:0000256" key="1">
    <source>
        <dbReference type="ARBA" id="ARBA00004141"/>
    </source>
</evidence>
<gene>
    <name evidence="7" type="ORF">S06H3_16384</name>
</gene>
<dbReference type="SUPFAM" id="SSF161098">
    <property type="entry name" value="MetI-like"/>
    <property type="match status" value="1"/>
</dbReference>
<comment type="caution">
    <text evidence="7">The sequence shown here is derived from an EMBL/GenBank/DDBJ whole genome shotgun (WGS) entry which is preliminary data.</text>
</comment>